<organism evidence="1 2">
    <name type="scientific">Hyella patelloides LEGE 07179</name>
    <dbReference type="NCBI Taxonomy" id="945734"/>
    <lineage>
        <taxon>Bacteria</taxon>
        <taxon>Bacillati</taxon>
        <taxon>Cyanobacteriota</taxon>
        <taxon>Cyanophyceae</taxon>
        <taxon>Pleurocapsales</taxon>
        <taxon>Hyellaceae</taxon>
        <taxon>Hyella</taxon>
    </lineage>
</organism>
<dbReference type="OrthoDB" id="582210at2"/>
<dbReference type="Proteomes" id="UP000320055">
    <property type="component" value="Unassembled WGS sequence"/>
</dbReference>
<evidence type="ECO:0008006" key="3">
    <source>
        <dbReference type="Google" id="ProtNLM"/>
    </source>
</evidence>
<sequence length="132" mass="14973">MSQIVITEEKYPIIYVHFKGAATLENTQNFLARFSEWLSRSESFSLILRQTSIEKESVPAEESKKFHLAIAQWAKQNKPQIAQYCIGMAMVIDSPEALKEQQVKLPKTINSLFGCSGQAFATNTEAEEWIKS</sequence>
<evidence type="ECO:0000313" key="1">
    <source>
        <dbReference type="EMBL" id="VEP18294.1"/>
    </source>
</evidence>
<accession>A0A563W3N4</accession>
<keyword evidence="2" id="KW-1185">Reference proteome</keyword>
<dbReference type="EMBL" id="CAACVJ010000681">
    <property type="protein sequence ID" value="VEP18294.1"/>
    <property type="molecule type" value="Genomic_DNA"/>
</dbReference>
<gene>
    <name evidence="1" type="ORF">H1P_740006</name>
</gene>
<name>A0A563W3N4_9CYAN</name>
<protein>
    <recommendedName>
        <fullName evidence="3">STAS/SEC14 domain-containing protein</fullName>
    </recommendedName>
</protein>
<reference evidence="1 2" key="1">
    <citation type="submission" date="2019-01" db="EMBL/GenBank/DDBJ databases">
        <authorList>
            <person name="Brito A."/>
        </authorList>
    </citation>
    <scope>NUCLEOTIDE SEQUENCE [LARGE SCALE GENOMIC DNA]</scope>
    <source>
        <strain evidence="1">1</strain>
    </source>
</reference>
<dbReference type="RefSeq" id="WP_144867535.1">
    <property type="nucleotide sequence ID" value="NZ_LR213832.1"/>
</dbReference>
<proteinExistence type="predicted"/>
<evidence type="ECO:0000313" key="2">
    <source>
        <dbReference type="Proteomes" id="UP000320055"/>
    </source>
</evidence>
<dbReference type="AlphaFoldDB" id="A0A563W3N4"/>